<dbReference type="Proteomes" id="UP000177269">
    <property type="component" value="Unassembled WGS sequence"/>
</dbReference>
<feature type="domain" description="Glycosyl transferase family 1" evidence="1">
    <location>
        <begin position="187"/>
        <end position="359"/>
    </location>
</feature>
<evidence type="ECO:0000313" key="2">
    <source>
        <dbReference type="EMBL" id="OHA42934.1"/>
    </source>
</evidence>
<dbReference type="AlphaFoldDB" id="A0A1G2P3M1"/>
<reference evidence="2 3" key="1">
    <citation type="journal article" date="2016" name="Nat. Commun.">
        <title>Thousands of microbial genomes shed light on interconnected biogeochemical processes in an aquifer system.</title>
        <authorList>
            <person name="Anantharaman K."/>
            <person name="Brown C.T."/>
            <person name="Hug L.A."/>
            <person name="Sharon I."/>
            <person name="Castelle C.J."/>
            <person name="Probst A.J."/>
            <person name="Thomas B.C."/>
            <person name="Singh A."/>
            <person name="Wilkins M.J."/>
            <person name="Karaoz U."/>
            <person name="Brodie E.L."/>
            <person name="Williams K.H."/>
            <person name="Hubbard S.S."/>
            <person name="Banfield J.F."/>
        </authorList>
    </citation>
    <scope>NUCLEOTIDE SEQUENCE [LARGE SCALE GENOMIC DNA]</scope>
</reference>
<gene>
    <name evidence="2" type="ORF">A3G52_02350</name>
</gene>
<proteinExistence type="predicted"/>
<evidence type="ECO:0000313" key="3">
    <source>
        <dbReference type="Proteomes" id="UP000177269"/>
    </source>
</evidence>
<dbReference type="EMBL" id="MHSK01000003">
    <property type="protein sequence ID" value="OHA42934.1"/>
    <property type="molecule type" value="Genomic_DNA"/>
</dbReference>
<name>A0A1G2P3M1_9BACT</name>
<evidence type="ECO:0000259" key="1">
    <source>
        <dbReference type="Pfam" id="PF00534"/>
    </source>
</evidence>
<protein>
    <recommendedName>
        <fullName evidence="1">Glycosyl transferase family 1 domain-containing protein</fullName>
    </recommendedName>
</protein>
<dbReference type="GO" id="GO:0016757">
    <property type="term" value="F:glycosyltransferase activity"/>
    <property type="evidence" value="ECO:0007669"/>
    <property type="project" value="InterPro"/>
</dbReference>
<dbReference type="Pfam" id="PF00534">
    <property type="entry name" value="Glycos_transf_1"/>
    <property type="match status" value="1"/>
</dbReference>
<dbReference type="SUPFAM" id="SSF53756">
    <property type="entry name" value="UDP-Glycosyltransferase/glycogen phosphorylase"/>
    <property type="match status" value="1"/>
</dbReference>
<dbReference type="CDD" id="cd03801">
    <property type="entry name" value="GT4_PimA-like"/>
    <property type="match status" value="1"/>
</dbReference>
<dbReference type="Gene3D" id="3.40.50.2000">
    <property type="entry name" value="Glycogen Phosphorylase B"/>
    <property type="match status" value="2"/>
</dbReference>
<dbReference type="InterPro" id="IPR001296">
    <property type="entry name" value="Glyco_trans_1"/>
</dbReference>
<sequence length="380" mass="43423">MKLIYIANMRLPTDKAHGIQIMKMCEAFALQGIDVELIVPTKKSAFSGTEVFKYYGVKEIFKITKVPCSDLLGKTMAFGKSCYFIDLITFIFGLYWKNLDKGSVIYSRDPMLLIPFLYRKYRIRAEIHSLPAHRYLFFKLLNAASNIIVVTKYLKNELVENGFSAEKIIVAPDAVDIEAFDITISKKDARLKLDLPEDRVLVGYVGMFRTMGMEKGINTAIRSLKFWGDGIMLVLVGGNLKDIDFYKRSAKDLGVIDKVMFVGRVTHDVIPLYLKAFDIFIAPFPDNKHYKYYMSPLKIFEYMAGGRPIITSDLPSIREILSEKNSTLVKPNNPEALAQGVHYLLDTRNLAQKLSHQAFQDVKQYTWSKRARSIISFAKR</sequence>
<comment type="caution">
    <text evidence="2">The sequence shown here is derived from an EMBL/GenBank/DDBJ whole genome shotgun (WGS) entry which is preliminary data.</text>
</comment>
<organism evidence="2 3">
    <name type="scientific">Candidatus Taylorbacteria bacterium RIFCSPLOWO2_12_FULL_43_20</name>
    <dbReference type="NCBI Taxonomy" id="1802332"/>
    <lineage>
        <taxon>Bacteria</taxon>
        <taxon>Candidatus Tayloriibacteriota</taxon>
    </lineage>
</organism>
<dbReference type="PANTHER" id="PTHR12526">
    <property type="entry name" value="GLYCOSYLTRANSFERASE"/>
    <property type="match status" value="1"/>
</dbReference>
<accession>A0A1G2P3M1</accession>